<evidence type="ECO:0000256" key="1">
    <source>
        <dbReference type="SAM" id="MobiDB-lite"/>
    </source>
</evidence>
<keyword evidence="3" id="KW-1185">Reference proteome</keyword>
<feature type="region of interest" description="Disordered" evidence="1">
    <location>
        <begin position="82"/>
        <end position="101"/>
    </location>
</feature>
<evidence type="ECO:0000313" key="2">
    <source>
        <dbReference type="EMBL" id="KAF1940708.1"/>
    </source>
</evidence>
<proteinExistence type="predicted"/>
<protein>
    <submittedName>
        <fullName evidence="2">Uncharacterized protein</fullName>
    </submittedName>
</protein>
<organism evidence="2 3">
    <name type="scientific">Clathrospora elynae</name>
    <dbReference type="NCBI Taxonomy" id="706981"/>
    <lineage>
        <taxon>Eukaryota</taxon>
        <taxon>Fungi</taxon>
        <taxon>Dikarya</taxon>
        <taxon>Ascomycota</taxon>
        <taxon>Pezizomycotina</taxon>
        <taxon>Dothideomycetes</taxon>
        <taxon>Pleosporomycetidae</taxon>
        <taxon>Pleosporales</taxon>
        <taxon>Diademaceae</taxon>
        <taxon>Clathrospora</taxon>
    </lineage>
</organism>
<reference evidence="2" key="1">
    <citation type="journal article" date="2020" name="Stud. Mycol.">
        <title>101 Dothideomycetes genomes: a test case for predicting lifestyles and emergence of pathogens.</title>
        <authorList>
            <person name="Haridas S."/>
            <person name="Albert R."/>
            <person name="Binder M."/>
            <person name="Bloem J."/>
            <person name="Labutti K."/>
            <person name="Salamov A."/>
            <person name="Andreopoulos B."/>
            <person name="Baker S."/>
            <person name="Barry K."/>
            <person name="Bills G."/>
            <person name="Bluhm B."/>
            <person name="Cannon C."/>
            <person name="Castanera R."/>
            <person name="Culley D."/>
            <person name="Daum C."/>
            <person name="Ezra D."/>
            <person name="Gonzalez J."/>
            <person name="Henrissat B."/>
            <person name="Kuo A."/>
            <person name="Liang C."/>
            <person name="Lipzen A."/>
            <person name="Lutzoni F."/>
            <person name="Magnuson J."/>
            <person name="Mondo S."/>
            <person name="Nolan M."/>
            <person name="Ohm R."/>
            <person name="Pangilinan J."/>
            <person name="Park H.-J."/>
            <person name="Ramirez L."/>
            <person name="Alfaro M."/>
            <person name="Sun H."/>
            <person name="Tritt A."/>
            <person name="Yoshinaga Y."/>
            <person name="Zwiers L.-H."/>
            <person name="Turgeon B."/>
            <person name="Goodwin S."/>
            <person name="Spatafora J."/>
            <person name="Crous P."/>
            <person name="Grigoriev I."/>
        </authorList>
    </citation>
    <scope>NUCLEOTIDE SEQUENCE</scope>
    <source>
        <strain evidence="2">CBS 161.51</strain>
    </source>
</reference>
<feature type="compositionally biased region" description="Basic residues" evidence="1">
    <location>
        <begin position="82"/>
        <end position="97"/>
    </location>
</feature>
<feature type="region of interest" description="Disordered" evidence="1">
    <location>
        <begin position="186"/>
        <end position="223"/>
    </location>
</feature>
<feature type="region of interest" description="Disordered" evidence="1">
    <location>
        <begin position="12"/>
        <end position="43"/>
    </location>
</feature>
<accession>A0A6A5SM36</accession>
<feature type="compositionally biased region" description="Pro residues" evidence="1">
    <location>
        <begin position="114"/>
        <end position="125"/>
    </location>
</feature>
<feature type="compositionally biased region" description="Gly residues" evidence="1">
    <location>
        <begin position="186"/>
        <end position="195"/>
    </location>
</feature>
<dbReference type="OrthoDB" id="3797508at2759"/>
<dbReference type="AlphaFoldDB" id="A0A6A5SM36"/>
<gene>
    <name evidence="2" type="ORF">EJ02DRAFT_494266</name>
</gene>
<feature type="region of interest" description="Disordered" evidence="1">
    <location>
        <begin position="111"/>
        <end position="134"/>
    </location>
</feature>
<sequence length="223" mass="25492">MCWFTLTPKKPKIRHHHRPSTDSSCVENPVRVHRGPPSPRFGEVRVKVPSINVEVDEKYHHHLHPRLQHHHRHHLHPLHLHPIHNPLHHLHPHHHHDRQTDVEVIKLRGQARPRYPPPGPPPPSREPSREPRYRTQIVEPAQVRATTRVALQQNRATSGRLRRVSGYEMLGKQVPWNWDCVSSSMGGGSSAGGDGGRWRRKRRGGGGGGGLKYPPFGGMDTWL</sequence>
<evidence type="ECO:0000313" key="3">
    <source>
        <dbReference type="Proteomes" id="UP000800038"/>
    </source>
</evidence>
<dbReference type="EMBL" id="ML976058">
    <property type="protein sequence ID" value="KAF1940708.1"/>
    <property type="molecule type" value="Genomic_DNA"/>
</dbReference>
<name>A0A6A5SM36_9PLEO</name>
<dbReference type="Proteomes" id="UP000800038">
    <property type="component" value="Unassembled WGS sequence"/>
</dbReference>